<accession>A0A1Q8VFL7</accession>
<feature type="region of interest" description="Disordered" evidence="1">
    <location>
        <begin position="220"/>
        <end position="243"/>
    </location>
</feature>
<evidence type="ECO:0000256" key="1">
    <source>
        <dbReference type="SAM" id="MobiDB-lite"/>
    </source>
</evidence>
<protein>
    <recommendedName>
        <fullName evidence="4">Tetratricopeptide repeat protein</fullName>
    </recommendedName>
</protein>
<dbReference type="Proteomes" id="UP000186855">
    <property type="component" value="Unassembled WGS sequence"/>
</dbReference>
<evidence type="ECO:0008006" key="4">
    <source>
        <dbReference type="Google" id="ProtNLM"/>
    </source>
</evidence>
<dbReference type="AlphaFoldDB" id="A0A1Q8VFL7"/>
<sequence>MYRELAQASPAAYTPDLVRSLNNLANILSEEGQYEEALSVFTEGFDRFSPSVRSWLLLARAMWRDEGQEEDLKEAAREADHPDDPAFLGPTRRMVAQALAEAGCDDLDLPAWATATVDESVSTRITDWRRCRDLKEQAAHLKSNWASPSKSDRDTLAAVADRDVDIPAIKGLLSLVDAVMVEGVDSVVAWLNSVDHAQNLAASWYSAHTSGRGASFVRTQLREQDENSTSGTDQPGDADENYQSLAGPEVRSLVLGVLEANLPEEVFIELRRTLELAELSNADIAYAVLASPEDAEDALKELLEDGHWRAMLMVPGLRLGLEEKSIHGCVAASLHAAVSERPDQARDLLRSAYRKADPGDRTLIEVLMSKASGADDCPQGITDLCAWFQKRRSLW</sequence>
<gene>
    <name evidence="2" type="ORF">BKH30_12335</name>
</gene>
<dbReference type="Gene3D" id="1.25.40.10">
    <property type="entry name" value="Tetratricopeptide repeat domain"/>
    <property type="match status" value="1"/>
</dbReference>
<reference evidence="2 3" key="1">
    <citation type="submission" date="2016-12" db="EMBL/GenBank/DDBJ databases">
        <title>Genomic comparison of strains in the 'Actinomyces naeslundii' group.</title>
        <authorList>
            <person name="Mughal S.R."/>
            <person name="Do T."/>
            <person name="Gilbert S.C."/>
            <person name="Witherden E.A."/>
            <person name="Didelot X."/>
            <person name="Beighton D."/>
        </authorList>
    </citation>
    <scope>NUCLEOTIDE SEQUENCE [LARGE SCALE GENOMIC DNA]</scope>
    <source>
        <strain evidence="2 3">S24V</strain>
    </source>
</reference>
<dbReference type="InterPro" id="IPR011990">
    <property type="entry name" value="TPR-like_helical_dom_sf"/>
</dbReference>
<proteinExistence type="predicted"/>
<name>A0A1Q8VFL7_9ACTO</name>
<dbReference type="SUPFAM" id="SSF48452">
    <property type="entry name" value="TPR-like"/>
    <property type="match status" value="1"/>
</dbReference>
<comment type="caution">
    <text evidence="2">The sequence shown here is derived from an EMBL/GenBank/DDBJ whole genome shotgun (WGS) entry which is preliminary data.</text>
</comment>
<organism evidence="2 3">
    <name type="scientific">Actinomyces oris</name>
    <dbReference type="NCBI Taxonomy" id="544580"/>
    <lineage>
        <taxon>Bacteria</taxon>
        <taxon>Bacillati</taxon>
        <taxon>Actinomycetota</taxon>
        <taxon>Actinomycetes</taxon>
        <taxon>Actinomycetales</taxon>
        <taxon>Actinomycetaceae</taxon>
        <taxon>Actinomyces</taxon>
    </lineage>
</organism>
<evidence type="ECO:0000313" key="3">
    <source>
        <dbReference type="Proteomes" id="UP000186855"/>
    </source>
</evidence>
<evidence type="ECO:0000313" key="2">
    <source>
        <dbReference type="EMBL" id="OLO46854.1"/>
    </source>
</evidence>
<dbReference type="EMBL" id="MSKI01000186">
    <property type="protein sequence ID" value="OLO46854.1"/>
    <property type="molecule type" value="Genomic_DNA"/>
</dbReference>